<sequence>MSTTTAFRTVIRRAARKNSVKTAVPSSKGRLAQSLQPTGRAKKLGSLHVAPRSRPSFSRDVAPHSGKRPKQQHSNPLEAHFDLSTTTLPKTLPSDFTSPPLLPGLLQSVKEVLGQDAVPTPIQALSLKHLMKEPGAESKWKEYLLASETGSGKSIAYLLPLLQDLKRTELESAGSPRKSSPRPFNPRALVLAPTHELSRQLAGFAKKVSHIIKLRIQCASRANTSSTTKNNSTASKMKTTTEVVFDNCDTGDVMVGSGGRFNREVDVLVGTPMKLLELEKGKGWNWEQRAHERALRAGSKKTEDPTVRKFWVDEPEMGLESIEWVIVDEADVLFDPDFEASTRQLLADIATAKGQPVPVLPVSPVSLSDARPTPESPQPISYPFHLLLTSATIPNSLSNYLSTHHPALVRLASPKLHHLPSTLRTEHAKWTGGNKDADIERRIRRVWAEDALTHAKSALPAGSPVKLSKIIVFCNKRSKVEQLTTVLGTRGVACVALTGDADARKRGNNHHLDGFLKSSDSSMITSGSRPLKPPVLRAGLSNPAVTPHVLVTTSLLSRGLDFSPEIKHVFIVDEPRNMIDFLHRAGRAGRAGESGKVVVFGRAQGRGSGRTEEMRKKIRALT</sequence>
<dbReference type="Pfam" id="PF00271">
    <property type="entry name" value="Helicase_C"/>
    <property type="match status" value="1"/>
</dbReference>
<comment type="caution">
    <text evidence="10">The sequence shown here is derived from an EMBL/GenBank/DDBJ whole genome shotgun (WGS) entry which is preliminary data.</text>
</comment>
<dbReference type="InterPro" id="IPR001650">
    <property type="entry name" value="Helicase_C-like"/>
</dbReference>
<accession>A0A8I2YFI0</accession>
<dbReference type="EMBL" id="JAGFBS010000041">
    <property type="protein sequence ID" value="KAG6370960.1"/>
    <property type="molecule type" value="Genomic_DNA"/>
</dbReference>
<keyword evidence="4" id="KW-0347">Helicase</keyword>
<dbReference type="PROSITE" id="PS51192">
    <property type="entry name" value="HELICASE_ATP_BIND_1"/>
    <property type="match status" value="1"/>
</dbReference>
<evidence type="ECO:0000313" key="11">
    <source>
        <dbReference type="Proteomes" id="UP000683000"/>
    </source>
</evidence>
<dbReference type="PANTHER" id="PTHR47960">
    <property type="entry name" value="DEAD-BOX ATP-DEPENDENT RNA HELICASE 50"/>
    <property type="match status" value="1"/>
</dbReference>
<evidence type="ECO:0000256" key="3">
    <source>
        <dbReference type="ARBA" id="ARBA00022801"/>
    </source>
</evidence>
<dbReference type="Pfam" id="PF00270">
    <property type="entry name" value="DEAD"/>
    <property type="match status" value="1"/>
</dbReference>
<gene>
    <name evidence="10" type="ORF">JVT61DRAFT_10672</name>
</gene>
<dbReference type="GO" id="GO:0005524">
    <property type="term" value="F:ATP binding"/>
    <property type="evidence" value="ECO:0007669"/>
    <property type="project" value="UniProtKB-KW"/>
</dbReference>
<evidence type="ECO:0000256" key="2">
    <source>
        <dbReference type="ARBA" id="ARBA00022741"/>
    </source>
</evidence>
<dbReference type="InterPro" id="IPR014001">
    <property type="entry name" value="Helicase_ATP-bd"/>
</dbReference>
<dbReference type="GO" id="GO:0016787">
    <property type="term" value="F:hydrolase activity"/>
    <property type="evidence" value="ECO:0007669"/>
    <property type="project" value="UniProtKB-KW"/>
</dbReference>
<evidence type="ECO:0000259" key="8">
    <source>
        <dbReference type="PROSITE" id="PS51192"/>
    </source>
</evidence>
<keyword evidence="11" id="KW-1185">Reference proteome</keyword>
<feature type="domain" description="Helicase ATP-binding" evidence="8">
    <location>
        <begin position="134"/>
        <end position="411"/>
    </location>
</feature>
<feature type="domain" description="Helicase C-terminal" evidence="9">
    <location>
        <begin position="438"/>
        <end position="622"/>
    </location>
</feature>
<dbReference type="InterPro" id="IPR027417">
    <property type="entry name" value="P-loop_NTPase"/>
</dbReference>
<dbReference type="SMART" id="SM00487">
    <property type="entry name" value="DEXDc"/>
    <property type="match status" value="1"/>
</dbReference>
<evidence type="ECO:0000259" key="9">
    <source>
        <dbReference type="PROSITE" id="PS51194"/>
    </source>
</evidence>
<organism evidence="10 11">
    <name type="scientific">Boletus reticuloceps</name>
    <dbReference type="NCBI Taxonomy" id="495285"/>
    <lineage>
        <taxon>Eukaryota</taxon>
        <taxon>Fungi</taxon>
        <taxon>Dikarya</taxon>
        <taxon>Basidiomycota</taxon>
        <taxon>Agaricomycotina</taxon>
        <taxon>Agaricomycetes</taxon>
        <taxon>Agaricomycetidae</taxon>
        <taxon>Boletales</taxon>
        <taxon>Boletineae</taxon>
        <taxon>Boletaceae</taxon>
        <taxon>Boletoideae</taxon>
        <taxon>Boletus</taxon>
    </lineage>
</organism>
<protein>
    <recommendedName>
        <fullName evidence="1">RNA helicase</fullName>
        <ecNumber evidence="1">3.6.4.13</ecNumber>
    </recommendedName>
</protein>
<evidence type="ECO:0000256" key="6">
    <source>
        <dbReference type="ARBA" id="ARBA00047984"/>
    </source>
</evidence>
<dbReference type="GO" id="GO:0003676">
    <property type="term" value="F:nucleic acid binding"/>
    <property type="evidence" value="ECO:0007669"/>
    <property type="project" value="InterPro"/>
</dbReference>
<feature type="region of interest" description="Disordered" evidence="7">
    <location>
        <begin position="18"/>
        <end position="77"/>
    </location>
</feature>
<evidence type="ECO:0000313" key="10">
    <source>
        <dbReference type="EMBL" id="KAG6370960.1"/>
    </source>
</evidence>
<dbReference type="CDD" id="cd18787">
    <property type="entry name" value="SF2_C_DEAD"/>
    <property type="match status" value="1"/>
</dbReference>
<name>A0A8I2YFI0_9AGAM</name>
<dbReference type="SMART" id="SM00490">
    <property type="entry name" value="HELICc"/>
    <property type="match status" value="1"/>
</dbReference>
<comment type="catalytic activity">
    <reaction evidence="6">
        <text>ATP + H2O = ADP + phosphate + H(+)</text>
        <dbReference type="Rhea" id="RHEA:13065"/>
        <dbReference type="ChEBI" id="CHEBI:15377"/>
        <dbReference type="ChEBI" id="CHEBI:15378"/>
        <dbReference type="ChEBI" id="CHEBI:30616"/>
        <dbReference type="ChEBI" id="CHEBI:43474"/>
        <dbReference type="ChEBI" id="CHEBI:456216"/>
        <dbReference type="EC" id="3.6.4.13"/>
    </reaction>
</comment>
<dbReference type="SUPFAM" id="SSF52540">
    <property type="entry name" value="P-loop containing nucleoside triphosphate hydrolases"/>
    <property type="match status" value="1"/>
</dbReference>
<evidence type="ECO:0000256" key="4">
    <source>
        <dbReference type="ARBA" id="ARBA00022806"/>
    </source>
</evidence>
<keyword evidence="3 10" id="KW-0378">Hydrolase</keyword>
<reference evidence="10" key="1">
    <citation type="submission" date="2021-03" db="EMBL/GenBank/DDBJ databases">
        <title>Evolutionary innovations through gain and loss of genes in the ectomycorrhizal Boletales.</title>
        <authorList>
            <person name="Wu G."/>
            <person name="Miyauchi S."/>
            <person name="Morin E."/>
            <person name="Yang Z.-L."/>
            <person name="Xu J."/>
            <person name="Martin F.M."/>
        </authorList>
    </citation>
    <scope>NUCLEOTIDE SEQUENCE</scope>
    <source>
        <strain evidence="10">BR01</strain>
    </source>
</reference>
<dbReference type="EC" id="3.6.4.13" evidence="1"/>
<dbReference type="InterPro" id="IPR011545">
    <property type="entry name" value="DEAD/DEAH_box_helicase_dom"/>
</dbReference>
<keyword evidence="5" id="KW-0067">ATP-binding</keyword>
<dbReference type="AlphaFoldDB" id="A0A8I2YFI0"/>
<dbReference type="GO" id="GO:0003724">
    <property type="term" value="F:RNA helicase activity"/>
    <property type="evidence" value="ECO:0007669"/>
    <property type="project" value="UniProtKB-EC"/>
</dbReference>
<keyword evidence="2" id="KW-0547">Nucleotide-binding</keyword>
<dbReference type="Proteomes" id="UP000683000">
    <property type="component" value="Unassembled WGS sequence"/>
</dbReference>
<dbReference type="Gene3D" id="3.40.50.300">
    <property type="entry name" value="P-loop containing nucleotide triphosphate hydrolases"/>
    <property type="match status" value="2"/>
</dbReference>
<evidence type="ECO:0000256" key="1">
    <source>
        <dbReference type="ARBA" id="ARBA00012552"/>
    </source>
</evidence>
<dbReference type="PROSITE" id="PS51194">
    <property type="entry name" value="HELICASE_CTER"/>
    <property type="match status" value="1"/>
</dbReference>
<dbReference type="OrthoDB" id="10256233at2759"/>
<proteinExistence type="predicted"/>
<evidence type="ECO:0000256" key="5">
    <source>
        <dbReference type="ARBA" id="ARBA00022840"/>
    </source>
</evidence>
<evidence type="ECO:0000256" key="7">
    <source>
        <dbReference type="SAM" id="MobiDB-lite"/>
    </source>
</evidence>